<comment type="caution">
    <text evidence="1">The sequence shown here is derived from an EMBL/GenBank/DDBJ whole genome shotgun (WGS) entry which is preliminary data.</text>
</comment>
<evidence type="ECO:0000313" key="1">
    <source>
        <dbReference type="EMBL" id="KAJ8637339.1"/>
    </source>
</evidence>
<dbReference type="EMBL" id="CM056811">
    <property type="protein sequence ID" value="KAJ8637339.1"/>
    <property type="molecule type" value="Genomic_DNA"/>
</dbReference>
<evidence type="ECO:0000313" key="2">
    <source>
        <dbReference type="Proteomes" id="UP001234297"/>
    </source>
</evidence>
<sequence>MKSENLPRKSPKNTNNEQERGLQTKKSSEMHRIEGISKEFVVSVFFSAATLESKQVLERKRSLFDVKRGMAGKHINRGHETRN</sequence>
<gene>
    <name evidence="1" type="ORF">MRB53_011606</name>
</gene>
<proteinExistence type="predicted"/>
<dbReference type="Proteomes" id="UP001234297">
    <property type="component" value="Chromosome 3"/>
</dbReference>
<protein>
    <submittedName>
        <fullName evidence="1">Uncharacterized protein</fullName>
    </submittedName>
</protein>
<name>A0ACC2LVF8_PERAE</name>
<keyword evidence="2" id="KW-1185">Reference proteome</keyword>
<reference evidence="1 2" key="1">
    <citation type="journal article" date="2022" name="Hortic Res">
        <title>A haplotype resolved chromosomal level avocado genome allows analysis of novel avocado genes.</title>
        <authorList>
            <person name="Nath O."/>
            <person name="Fletcher S.J."/>
            <person name="Hayward A."/>
            <person name="Shaw L.M."/>
            <person name="Masouleh A.K."/>
            <person name="Furtado A."/>
            <person name="Henry R.J."/>
            <person name="Mitter N."/>
        </authorList>
    </citation>
    <scope>NUCLEOTIDE SEQUENCE [LARGE SCALE GENOMIC DNA]</scope>
    <source>
        <strain evidence="2">cv. Hass</strain>
    </source>
</reference>
<organism evidence="1 2">
    <name type="scientific">Persea americana</name>
    <name type="common">Avocado</name>
    <dbReference type="NCBI Taxonomy" id="3435"/>
    <lineage>
        <taxon>Eukaryota</taxon>
        <taxon>Viridiplantae</taxon>
        <taxon>Streptophyta</taxon>
        <taxon>Embryophyta</taxon>
        <taxon>Tracheophyta</taxon>
        <taxon>Spermatophyta</taxon>
        <taxon>Magnoliopsida</taxon>
        <taxon>Magnoliidae</taxon>
        <taxon>Laurales</taxon>
        <taxon>Lauraceae</taxon>
        <taxon>Persea</taxon>
    </lineage>
</organism>
<accession>A0ACC2LVF8</accession>